<dbReference type="PANTHER" id="PTHR30346">
    <property type="entry name" value="TRANSCRIPTIONAL DUAL REGULATOR HCAR-RELATED"/>
    <property type="match status" value="1"/>
</dbReference>
<dbReference type="PANTHER" id="PTHR30346:SF28">
    <property type="entry name" value="HTH-TYPE TRANSCRIPTIONAL REGULATOR CYNR"/>
    <property type="match status" value="1"/>
</dbReference>
<keyword evidence="4" id="KW-0804">Transcription</keyword>
<proteinExistence type="inferred from homology"/>
<dbReference type="SUPFAM" id="SSF53850">
    <property type="entry name" value="Periplasmic binding protein-like II"/>
    <property type="match status" value="1"/>
</dbReference>
<keyword evidence="3" id="KW-0238">DNA-binding</keyword>
<name>A0ABW0ZM90_9ACTN</name>
<dbReference type="Gene3D" id="1.10.10.10">
    <property type="entry name" value="Winged helix-like DNA-binding domain superfamily/Winged helix DNA-binding domain"/>
    <property type="match status" value="1"/>
</dbReference>
<dbReference type="PROSITE" id="PS50931">
    <property type="entry name" value="HTH_LYSR"/>
    <property type="match status" value="1"/>
</dbReference>
<keyword evidence="7" id="KW-1185">Reference proteome</keyword>
<evidence type="ECO:0000256" key="2">
    <source>
        <dbReference type="ARBA" id="ARBA00023015"/>
    </source>
</evidence>
<gene>
    <name evidence="6" type="ORF">ACFPZN_01995</name>
</gene>
<dbReference type="RefSeq" id="WP_378279490.1">
    <property type="nucleotide sequence ID" value="NZ_JBHSON010000002.1"/>
</dbReference>
<comment type="similarity">
    <text evidence="1">Belongs to the LysR transcriptional regulatory family.</text>
</comment>
<dbReference type="PRINTS" id="PR00039">
    <property type="entry name" value="HTHLYSR"/>
</dbReference>
<reference evidence="7" key="1">
    <citation type="journal article" date="2019" name="Int. J. Syst. Evol. Microbiol.">
        <title>The Global Catalogue of Microorganisms (GCM) 10K type strain sequencing project: providing services to taxonomists for standard genome sequencing and annotation.</title>
        <authorList>
            <consortium name="The Broad Institute Genomics Platform"/>
            <consortium name="The Broad Institute Genome Sequencing Center for Infectious Disease"/>
            <person name="Wu L."/>
            <person name="Ma J."/>
        </authorList>
    </citation>
    <scope>NUCLEOTIDE SEQUENCE [LARGE SCALE GENOMIC DNA]</scope>
    <source>
        <strain evidence="7">KCTC 42087</strain>
    </source>
</reference>
<dbReference type="InterPro" id="IPR036388">
    <property type="entry name" value="WH-like_DNA-bd_sf"/>
</dbReference>
<sequence length="297" mass="31039">MELRLIEYFVAVVDHGGVTRAAQALYIAQPSLSQAIRTLERRLGVELFERTGRGLVLTRDGEAFTVPARRVLADLAHARAEVRDVARLGAGRLEIAALAALALDPLPALTAGLRGRHPGLLVTVLDCGGGPDVTSKVRSGEAEIGLLELPAATGALRTVELWAQETVLVLPPELAAGLPDPVPLHAVEDLPVVVESGAPPAGRVVVECVHRQAVWELVRHGAGAAFLPRGFAEACLDDVAVRATLPAIRRRIGLVHRPGPLSPAARAFLDVAAQAIAAQEPASDTNARPAGDSAASS</sequence>
<evidence type="ECO:0000256" key="4">
    <source>
        <dbReference type="ARBA" id="ARBA00023163"/>
    </source>
</evidence>
<evidence type="ECO:0000313" key="7">
    <source>
        <dbReference type="Proteomes" id="UP001596074"/>
    </source>
</evidence>
<feature type="domain" description="HTH lysR-type" evidence="5">
    <location>
        <begin position="1"/>
        <end position="58"/>
    </location>
</feature>
<accession>A0ABW0ZM90</accession>
<evidence type="ECO:0000313" key="6">
    <source>
        <dbReference type="EMBL" id="MFC5744379.1"/>
    </source>
</evidence>
<dbReference type="InterPro" id="IPR005119">
    <property type="entry name" value="LysR_subst-bd"/>
</dbReference>
<dbReference type="Gene3D" id="3.40.190.290">
    <property type="match status" value="1"/>
</dbReference>
<keyword evidence="2" id="KW-0805">Transcription regulation</keyword>
<dbReference type="Proteomes" id="UP001596074">
    <property type="component" value="Unassembled WGS sequence"/>
</dbReference>
<protein>
    <submittedName>
        <fullName evidence="6">LysR family transcriptional regulator</fullName>
    </submittedName>
</protein>
<dbReference type="InterPro" id="IPR000847">
    <property type="entry name" value="LysR_HTH_N"/>
</dbReference>
<dbReference type="Pfam" id="PF00126">
    <property type="entry name" value="HTH_1"/>
    <property type="match status" value="1"/>
</dbReference>
<organism evidence="6 7">
    <name type="scientific">Actinomadura rugatobispora</name>
    <dbReference type="NCBI Taxonomy" id="1994"/>
    <lineage>
        <taxon>Bacteria</taxon>
        <taxon>Bacillati</taxon>
        <taxon>Actinomycetota</taxon>
        <taxon>Actinomycetes</taxon>
        <taxon>Streptosporangiales</taxon>
        <taxon>Thermomonosporaceae</taxon>
        <taxon>Actinomadura</taxon>
    </lineage>
</organism>
<evidence type="ECO:0000256" key="1">
    <source>
        <dbReference type="ARBA" id="ARBA00009437"/>
    </source>
</evidence>
<evidence type="ECO:0000256" key="3">
    <source>
        <dbReference type="ARBA" id="ARBA00023125"/>
    </source>
</evidence>
<dbReference type="Pfam" id="PF03466">
    <property type="entry name" value="LysR_substrate"/>
    <property type="match status" value="1"/>
</dbReference>
<dbReference type="CDD" id="cd05466">
    <property type="entry name" value="PBP2_LTTR_substrate"/>
    <property type="match status" value="1"/>
</dbReference>
<dbReference type="SUPFAM" id="SSF46785">
    <property type="entry name" value="Winged helix' DNA-binding domain"/>
    <property type="match status" value="1"/>
</dbReference>
<dbReference type="InterPro" id="IPR036390">
    <property type="entry name" value="WH_DNA-bd_sf"/>
</dbReference>
<comment type="caution">
    <text evidence="6">The sequence shown here is derived from an EMBL/GenBank/DDBJ whole genome shotgun (WGS) entry which is preliminary data.</text>
</comment>
<dbReference type="EMBL" id="JBHSON010000002">
    <property type="protein sequence ID" value="MFC5744379.1"/>
    <property type="molecule type" value="Genomic_DNA"/>
</dbReference>
<evidence type="ECO:0000259" key="5">
    <source>
        <dbReference type="PROSITE" id="PS50931"/>
    </source>
</evidence>